<evidence type="ECO:0000313" key="2">
    <source>
        <dbReference type="Proteomes" id="UP001521209"/>
    </source>
</evidence>
<evidence type="ECO:0008006" key="3">
    <source>
        <dbReference type="Google" id="ProtNLM"/>
    </source>
</evidence>
<protein>
    <recommendedName>
        <fullName evidence="3">DUF1579 domain-containing protein</fullName>
    </recommendedName>
</protein>
<reference evidence="1 2" key="1">
    <citation type="submission" date="2022-01" db="EMBL/GenBank/DDBJ databases">
        <authorList>
            <person name="Won M."/>
            <person name="Kim S.-J."/>
            <person name="Kwon S.-W."/>
        </authorList>
    </citation>
    <scope>NUCLEOTIDE SEQUENCE [LARGE SCALE GENOMIC DNA]</scope>
    <source>
        <strain evidence="1 2">KCTC 23505</strain>
    </source>
</reference>
<dbReference type="Proteomes" id="UP001521209">
    <property type="component" value="Unassembled WGS sequence"/>
</dbReference>
<gene>
    <name evidence="1" type="ORF">L2A60_05695</name>
</gene>
<organism evidence="1 2">
    <name type="scientific">Acidiphilium iwatense</name>
    <dbReference type="NCBI Taxonomy" id="768198"/>
    <lineage>
        <taxon>Bacteria</taxon>
        <taxon>Pseudomonadati</taxon>
        <taxon>Pseudomonadota</taxon>
        <taxon>Alphaproteobacteria</taxon>
        <taxon>Acetobacterales</taxon>
        <taxon>Acidocellaceae</taxon>
        <taxon>Acidiphilium</taxon>
    </lineage>
</organism>
<evidence type="ECO:0000313" key="1">
    <source>
        <dbReference type="EMBL" id="MCF3946175.1"/>
    </source>
</evidence>
<dbReference type="RefSeq" id="WP_235703408.1">
    <property type="nucleotide sequence ID" value="NZ_JAKGBZ010000007.1"/>
</dbReference>
<name>A0ABS9DVI9_9PROT</name>
<accession>A0ABS9DVI9</accession>
<dbReference type="EMBL" id="JAKGBZ010000007">
    <property type="protein sequence ID" value="MCF3946175.1"/>
    <property type="molecule type" value="Genomic_DNA"/>
</dbReference>
<keyword evidence="2" id="KW-1185">Reference proteome</keyword>
<comment type="caution">
    <text evidence="1">The sequence shown here is derived from an EMBL/GenBank/DDBJ whole genome shotgun (WGS) entry which is preliminary data.</text>
</comment>
<proteinExistence type="predicted"/>
<sequence length="165" mass="18645">MNRSAASLAELLFSDGPASDRADKMGLYGWLIGAWEMDAVIHAEDGRTHAGRGEIRFGWALEGRAIQDVWSLPGVFHGTTLRIYDPGIDAWHIIWSDPLRQYYTRQIGRAQGPDIIQLGKTDQGVATRWRFTDIAPTSFRWFGECSTDSEATWRLQSEFAARRLT</sequence>